<dbReference type="PANTHER" id="PTHR33977:SF1">
    <property type="entry name" value="ZINC ION BINDING PROTEIN"/>
    <property type="match status" value="1"/>
</dbReference>
<keyword evidence="2" id="KW-1185">Reference proteome</keyword>
<dbReference type="EMBL" id="JOJR01012583">
    <property type="protein sequence ID" value="RCN25328.1"/>
    <property type="molecule type" value="Genomic_DNA"/>
</dbReference>
<dbReference type="PANTHER" id="PTHR33977">
    <property type="entry name" value="ZINC ION BINDING PROTEIN"/>
    <property type="match status" value="1"/>
</dbReference>
<protein>
    <submittedName>
        <fullName evidence="1">Uncharacterized protein</fullName>
    </submittedName>
</protein>
<comment type="caution">
    <text evidence="1">The sequence shown here is derived from an EMBL/GenBank/DDBJ whole genome shotgun (WGS) entry which is preliminary data.</text>
</comment>
<name>A0A368F0Y7_ANCCA</name>
<dbReference type="AlphaFoldDB" id="A0A368F0Y7"/>
<reference evidence="1 2" key="1">
    <citation type="submission" date="2014-10" db="EMBL/GenBank/DDBJ databases">
        <title>Draft genome of the hookworm Ancylostoma caninum.</title>
        <authorList>
            <person name="Mitreva M."/>
        </authorList>
    </citation>
    <scope>NUCLEOTIDE SEQUENCE [LARGE SCALE GENOMIC DNA]</scope>
    <source>
        <strain evidence="1 2">Baltimore</strain>
    </source>
</reference>
<accession>A0A368F0Y7</accession>
<organism evidence="1 2">
    <name type="scientific">Ancylostoma caninum</name>
    <name type="common">Dog hookworm</name>
    <dbReference type="NCBI Taxonomy" id="29170"/>
    <lineage>
        <taxon>Eukaryota</taxon>
        <taxon>Metazoa</taxon>
        <taxon>Ecdysozoa</taxon>
        <taxon>Nematoda</taxon>
        <taxon>Chromadorea</taxon>
        <taxon>Rhabditida</taxon>
        <taxon>Rhabditina</taxon>
        <taxon>Rhabditomorpha</taxon>
        <taxon>Strongyloidea</taxon>
        <taxon>Ancylostomatidae</taxon>
        <taxon>Ancylostomatinae</taxon>
        <taxon>Ancylostoma</taxon>
    </lineage>
</organism>
<feature type="non-terminal residue" evidence="1">
    <location>
        <position position="1"/>
    </location>
</feature>
<gene>
    <name evidence="1" type="ORF">ANCCAN_28961</name>
</gene>
<evidence type="ECO:0000313" key="2">
    <source>
        <dbReference type="Proteomes" id="UP000252519"/>
    </source>
</evidence>
<proteinExistence type="predicted"/>
<sequence length="276" mass="32303">TLNPTQRKWLSKYGERALCVDDTFNLTSYSLRLATVIVADEWDRALLAAYLLSFRMTEVEVGIMFEHVKKFLPSFHTDFFMTDDSNSFWNGFKRAFPSTWTKKLLCLWHVQQAMKRNSKTDLKNSDLLEPFVEKMRETCLLRHREMFETKYTSVLKFLSEQGEDEMAAYMEKSWSGRVDQWSAFVRLDSCVNTSMLCERFHKTLKHDILGGKANVRIDALIQLLIPLIVEIDEEKEIERGIEEGRYRLQQHHKAHALAENKYKGRQQRIAIVGAGH</sequence>
<dbReference type="OrthoDB" id="5864594at2759"/>
<dbReference type="Proteomes" id="UP000252519">
    <property type="component" value="Unassembled WGS sequence"/>
</dbReference>
<dbReference type="STRING" id="29170.A0A368F0Y7"/>
<evidence type="ECO:0000313" key="1">
    <source>
        <dbReference type="EMBL" id="RCN25328.1"/>
    </source>
</evidence>